<comment type="caution">
    <text evidence="1">The sequence shown here is derived from an EMBL/GenBank/DDBJ whole genome shotgun (WGS) entry which is preliminary data.</text>
</comment>
<evidence type="ECO:0000313" key="1">
    <source>
        <dbReference type="EMBL" id="KAF7357070.1"/>
    </source>
</evidence>
<dbReference type="Proteomes" id="UP000623467">
    <property type="component" value="Unassembled WGS sequence"/>
</dbReference>
<organism evidence="1 2">
    <name type="scientific">Mycena sanguinolenta</name>
    <dbReference type="NCBI Taxonomy" id="230812"/>
    <lineage>
        <taxon>Eukaryota</taxon>
        <taxon>Fungi</taxon>
        <taxon>Dikarya</taxon>
        <taxon>Basidiomycota</taxon>
        <taxon>Agaricomycotina</taxon>
        <taxon>Agaricomycetes</taxon>
        <taxon>Agaricomycetidae</taxon>
        <taxon>Agaricales</taxon>
        <taxon>Marasmiineae</taxon>
        <taxon>Mycenaceae</taxon>
        <taxon>Mycena</taxon>
    </lineage>
</organism>
<accession>A0A8H7D0I9</accession>
<sequence>MPLAPFLSLLPPTSFIMPAAPTPRAVSPARTPAASWPCSWPFVLSFPLKVAVAGSEKVEMQDTECPAATSGPNGVVGAREAPKLLGVGTDERQVHVGAGSEPEYTDVAMGSGLLRAVHYHCTLRVIPRQIPPSELRAGEHFVFFL</sequence>
<proteinExistence type="predicted"/>
<dbReference type="AlphaFoldDB" id="A0A8H7D0I9"/>
<protein>
    <submittedName>
        <fullName evidence="1">Uncharacterized protein</fullName>
    </submittedName>
</protein>
<name>A0A8H7D0I9_9AGAR</name>
<reference evidence="1" key="1">
    <citation type="submission" date="2020-05" db="EMBL/GenBank/DDBJ databases">
        <title>Mycena genomes resolve the evolution of fungal bioluminescence.</title>
        <authorList>
            <person name="Tsai I.J."/>
        </authorList>
    </citation>
    <scope>NUCLEOTIDE SEQUENCE</scope>
    <source>
        <strain evidence="1">160909Yilan</strain>
    </source>
</reference>
<keyword evidence="2" id="KW-1185">Reference proteome</keyword>
<evidence type="ECO:0000313" key="2">
    <source>
        <dbReference type="Proteomes" id="UP000623467"/>
    </source>
</evidence>
<gene>
    <name evidence="1" type="ORF">MSAN_01301000</name>
</gene>
<dbReference type="EMBL" id="JACAZH010000010">
    <property type="protein sequence ID" value="KAF7357070.1"/>
    <property type="molecule type" value="Genomic_DNA"/>
</dbReference>